<feature type="region of interest" description="Disordered" evidence="7">
    <location>
        <begin position="169"/>
        <end position="193"/>
    </location>
</feature>
<evidence type="ECO:0000313" key="10">
    <source>
        <dbReference type="EMBL" id="MFC5510409.1"/>
    </source>
</evidence>
<dbReference type="GO" id="GO:0008237">
    <property type="term" value="F:metallopeptidase activity"/>
    <property type="evidence" value="ECO:0007669"/>
    <property type="project" value="UniProtKB-KW"/>
</dbReference>
<evidence type="ECO:0000256" key="2">
    <source>
        <dbReference type="ARBA" id="ARBA00022723"/>
    </source>
</evidence>
<evidence type="ECO:0000256" key="1">
    <source>
        <dbReference type="ARBA" id="ARBA00022670"/>
    </source>
</evidence>
<dbReference type="Pfam" id="PF01435">
    <property type="entry name" value="Peptidase_M48"/>
    <property type="match status" value="1"/>
</dbReference>
<organism evidence="10 11">
    <name type="scientific">Massilia jejuensis</name>
    <dbReference type="NCBI Taxonomy" id="648894"/>
    <lineage>
        <taxon>Bacteria</taxon>
        <taxon>Pseudomonadati</taxon>
        <taxon>Pseudomonadota</taxon>
        <taxon>Betaproteobacteria</taxon>
        <taxon>Burkholderiales</taxon>
        <taxon>Oxalobacteraceae</taxon>
        <taxon>Telluria group</taxon>
        <taxon>Massilia</taxon>
    </lineage>
</organism>
<evidence type="ECO:0000256" key="4">
    <source>
        <dbReference type="ARBA" id="ARBA00022833"/>
    </source>
</evidence>
<proteinExistence type="inferred from homology"/>
<sequence length="193" mass="21656">MPAKKKGRFTGRIANTIYSAALLAMLYDWPHQVYQKLGPRMGATTAREQFIVQEVGDYARRLRLRLNPTFVIGSAPAAAGAFSGNAVIVISPAMLDLAKFTDTDVRFILAHEVGHVARLDAYRFWTRWTDSGAAARELDADRIAVRLVGCGAMKETVARHWHEFLKGYQEEGDHHPHPDTRLIEVCGRPRNEQ</sequence>
<evidence type="ECO:0000256" key="8">
    <source>
        <dbReference type="SAM" id="Phobius"/>
    </source>
</evidence>
<keyword evidence="3 6" id="KW-0378">Hydrolase</keyword>
<keyword evidence="8" id="KW-0812">Transmembrane</keyword>
<keyword evidence="2" id="KW-0479">Metal-binding</keyword>
<name>A0ABW0PES0_9BURK</name>
<evidence type="ECO:0000313" key="11">
    <source>
        <dbReference type="Proteomes" id="UP001596031"/>
    </source>
</evidence>
<dbReference type="InterPro" id="IPR001915">
    <property type="entry name" value="Peptidase_M48"/>
</dbReference>
<accession>A0ABW0PES0</accession>
<keyword evidence="8" id="KW-1133">Transmembrane helix</keyword>
<dbReference type="Proteomes" id="UP001596031">
    <property type="component" value="Unassembled WGS sequence"/>
</dbReference>
<dbReference type="Gene3D" id="3.30.2010.10">
    <property type="entry name" value="Metalloproteases ('zincins'), catalytic domain"/>
    <property type="match status" value="1"/>
</dbReference>
<keyword evidence="4 6" id="KW-0862">Zinc</keyword>
<feature type="domain" description="Peptidase M48" evidence="9">
    <location>
        <begin position="51"/>
        <end position="122"/>
    </location>
</feature>
<evidence type="ECO:0000256" key="7">
    <source>
        <dbReference type="SAM" id="MobiDB-lite"/>
    </source>
</evidence>
<comment type="similarity">
    <text evidence="6">Belongs to the peptidase M48 family.</text>
</comment>
<evidence type="ECO:0000256" key="5">
    <source>
        <dbReference type="ARBA" id="ARBA00023049"/>
    </source>
</evidence>
<evidence type="ECO:0000256" key="6">
    <source>
        <dbReference type="RuleBase" id="RU003983"/>
    </source>
</evidence>
<reference evidence="11" key="1">
    <citation type="journal article" date="2019" name="Int. J. Syst. Evol. Microbiol.">
        <title>The Global Catalogue of Microorganisms (GCM) 10K type strain sequencing project: providing services to taxonomists for standard genome sequencing and annotation.</title>
        <authorList>
            <consortium name="The Broad Institute Genomics Platform"/>
            <consortium name="The Broad Institute Genome Sequencing Center for Infectious Disease"/>
            <person name="Wu L."/>
            <person name="Ma J."/>
        </authorList>
    </citation>
    <scope>NUCLEOTIDE SEQUENCE [LARGE SCALE GENOMIC DNA]</scope>
    <source>
        <strain evidence="11">CCUG 38813</strain>
    </source>
</reference>
<comment type="caution">
    <text evidence="10">The sequence shown here is derived from an EMBL/GenBank/DDBJ whole genome shotgun (WGS) entry which is preliminary data.</text>
</comment>
<evidence type="ECO:0000259" key="9">
    <source>
        <dbReference type="Pfam" id="PF01435"/>
    </source>
</evidence>
<comment type="cofactor">
    <cofactor evidence="6">
        <name>Zn(2+)</name>
        <dbReference type="ChEBI" id="CHEBI:29105"/>
    </cofactor>
    <text evidence="6">Binds 1 zinc ion per subunit.</text>
</comment>
<keyword evidence="8" id="KW-0472">Membrane</keyword>
<dbReference type="EMBL" id="JBHSMS010000015">
    <property type="protein sequence ID" value="MFC5510409.1"/>
    <property type="molecule type" value="Genomic_DNA"/>
</dbReference>
<dbReference type="RefSeq" id="WP_379717682.1">
    <property type="nucleotide sequence ID" value="NZ_JBHSMS010000015.1"/>
</dbReference>
<feature type="transmembrane region" description="Helical" evidence="8">
    <location>
        <begin position="70"/>
        <end position="90"/>
    </location>
</feature>
<protein>
    <submittedName>
        <fullName evidence="10">M48 family metalloprotease</fullName>
        <ecNumber evidence="10">3.4.24.-</ecNumber>
    </submittedName>
</protein>
<keyword evidence="1 6" id="KW-0645">Protease</keyword>
<gene>
    <name evidence="10" type="ORF">ACFPOU_04605</name>
</gene>
<keyword evidence="5 6" id="KW-0482">Metalloprotease</keyword>
<dbReference type="EC" id="3.4.24.-" evidence="10"/>
<keyword evidence="11" id="KW-1185">Reference proteome</keyword>
<evidence type="ECO:0000256" key="3">
    <source>
        <dbReference type="ARBA" id="ARBA00022801"/>
    </source>
</evidence>